<dbReference type="InterPro" id="IPR003675">
    <property type="entry name" value="Rce1/LyrA-like_dom"/>
</dbReference>
<organism evidence="4 5">
    <name type="scientific">Schleiferilactobacillus harbinensis DSM 16991</name>
    <dbReference type="NCBI Taxonomy" id="1122147"/>
    <lineage>
        <taxon>Bacteria</taxon>
        <taxon>Bacillati</taxon>
        <taxon>Bacillota</taxon>
        <taxon>Bacilli</taxon>
        <taxon>Lactobacillales</taxon>
        <taxon>Lactobacillaceae</taxon>
        <taxon>Schleiferilactobacillus</taxon>
    </lineage>
</organism>
<feature type="transmembrane region" description="Helical" evidence="2">
    <location>
        <begin position="152"/>
        <end position="171"/>
    </location>
</feature>
<feature type="transmembrane region" description="Helical" evidence="2">
    <location>
        <begin position="12"/>
        <end position="30"/>
    </location>
</feature>
<dbReference type="eggNOG" id="ENOG5032CKK">
    <property type="taxonomic scope" value="Bacteria"/>
</dbReference>
<gene>
    <name evidence="4" type="ORF">FC91_GL000373</name>
</gene>
<feature type="transmembrane region" description="Helical" evidence="2">
    <location>
        <begin position="77"/>
        <end position="100"/>
    </location>
</feature>
<reference evidence="4 5" key="1">
    <citation type="journal article" date="2015" name="Genome Announc.">
        <title>Expanding the biotechnology potential of lactobacilli through comparative genomics of 213 strains and associated genera.</title>
        <authorList>
            <person name="Sun Z."/>
            <person name="Harris H.M."/>
            <person name="McCann A."/>
            <person name="Guo C."/>
            <person name="Argimon S."/>
            <person name="Zhang W."/>
            <person name="Yang X."/>
            <person name="Jeffery I.B."/>
            <person name="Cooney J.C."/>
            <person name="Kagawa T.F."/>
            <person name="Liu W."/>
            <person name="Song Y."/>
            <person name="Salvetti E."/>
            <person name="Wrobel A."/>
            <person name="Rasinkangas P."/>
            <person name="Parkhill J."/>
            <person name="Rea M.C."/>
            <person name="O'Sullivan O."/>
            <person name="Ritari J."/>
            <person name="Douillard F.P."/>
            <person name="Paul Ross R."/>
            <person name="Yang R."/>
            <person name="Briner A.E."/>
            <person name="Felis G.E."/>
            <person name="de Vos W.M."/>
            <person name="Barrangou R."/>
            <person name="Klaenhammer T.R."/>
            <person name="Caufield P.W."/>
            <person name="Cui Y."/>
            <person name="Zhang H."/>
            <person name="O'Toole P.W."/>
        </authorList>
    </citation>
    <scope>NUCLEOTIDE SEQUENCE [LARGE SCALE GENOMIC DNA]</scope>
    <source>
        <strain evidence="4 5">DSM 16991</strain>
    </source>
</reference>
<comment type="similarity">
    <text evidence="1">Belongs to the UPF0177 family.</text>
</comment>
<dbReference type="Pfam" id="PF02517">
    <property type="entry name" value="Rce1-like"/>
    <property type="match status" value="1"/>
</dbReference>
<protein>
    <recommendedName>
        <fullName evidence="3">CAAX prenyl protease 2/Lysostaphin resistance protein A-like domain-containing protein</fullName>
    </recommendedName>
</protein>
<comment type="caution">
    <text evidence="4">The sequence shown here is derived from an EMBL/GenBank/DDBJ whole genome shotgun (WGS) entry which is preliminary data.</text>
</comment>
<evidence type="ECO:0000259" key="3">
    <source>
        <dbReference type="Pfam" id="PF02517"/>
    </source>
</evidence>
<accession>A0A0R1XDA3</accession>
<feature type="transmembrane region" description="Helical" evidence="2">
    <location>
        <begin position="200"/>
        <end position="217"/>
    </location>
</feature>
<feature type="domain" description="CAAX prenyl protease 2/Lysostaphin resistance protein A-like" evidence="3">
    <location>
        <begin position="122"/>
        <end position="213"/>
    </location>
</feature>
<sequence>MDETTQRAGQSWTQFLIIGILYGGLLWYQFQYVLVKKVTMPALAIFVGAAVILAIIALAWTHHVPAAGGAPFFASRVYWPMIGVLLVITAVRFGAAYLHFQSDFPVLPVQRVLRNMSVNNRAIFSAAFVFVVPLVEQTLFTRLWFNALWTKRHYALLTIAILLGGLIQGVLVSPEAVIGTVVAIGIGWFISFLGGITQNFWAAVVVQAVSNFLLVFIY</sequence>
<dbReference type="OrthoDB" id="9849600at2"/>
<dbReference type="GO" id="GO:0080120">
    <property type="term" value="P:CAAX-box protein maturation"/>
    <property type="evidence" value="ECO:0007669"/>
    <property type="project" value="UniProtKB-ARBA"/>
</dbReference>
<keyword evidence="2" id="KW-0812">Transmembrane</keyword>
<evidence type="ECO:0000313" key="5">
    <source>
        <dbReference type="Proteomes" id="UP000050949"/>
    </source>
</evidence>
<feature type="transmembrane region" description="Helical" evidence="2">
    <location>
        <begin position="176"/>
        <end position="194"/>
    </location>
</feature>
<feature type="transmembrane region" description="Helical" evidence="2">
    <location>
        <begin position="121"/>
        <end position="140"/>
    </location>
</feature>
<dbReference type="Proteomes" id="UP000050949">
    <property type="component" value="Unassembled WGS sequence"/>
</dbReference>
<evidence type="ECO:0000256" key="1">
    <source>
        <dbReference type="ARBA" id="ARBA00009067"/>
    </source>
</evidence>
<dbReference type="PATRIC" id="fig|1122147.4.peg.388"/>
<dbReference type="AlphaFoldDB" id="A0A0R1XDA3"/>
<name>A0A0R1XDA3_9LACO</name>
<dbReference type="EMBL" id="AZFW01000095">
    <property type="protein sequence ID" value="KRM25897.1"/>
    <property type="molecule type" value="Genomic_DNA"/>
</dbReference>
<keyword evidence="2" id="KW-0472">Membrane</keyword>
<keyword evidence="2" id="KW-1133">Transmembrane helix</keyword>
<feature type="transmembrane region" description="Helical" evidence="2">
    <location>
        <begin position="42"/>
        <end position="62"/>
    </location>
</feature>
<proteinExistence type="inferred from homology"/>
<evidence type="ECO:0000256" key="2">
    <source>
        <dbReference type="SAM" id="Phobius"/>
    </source>
</evidence>
<dbReference type="RefSeq" id="WP_027828425.1">
    <property type="nucleotide sequence ID" value="NZ_AUEH01000019.1"/>
</dbReference>
<dbReference type="GO" id="GO:0004175">
    <property type="term" value="F:endopeptidase activity"/>
    <property type="evidence" value="ECO:0007669"/>
    <property type="project" value="UniProtKB-ARBA"/>
</dbReference>
<evidence type="ECO:0000313" key="4">
    <source>
        <dbReference type="EMBL" id="KRM25897.1"/>
    </source>
</evidence>